<dbReference type="InterPro" id="IPR035919">
    <property type="entry name" value="EAL_sf"/>
</dbReference>
<sequence length="353" mass="40382">MDRKLVAQHMETCQICQGKIPLDESGRLILSSIEPGVTETLHRSFKKYGAEMSKQGRLFIPYDSWDNLEKHLFRTENILPEEELGRLRGSLMTDTGSKHFPGNDFSYYELFEQVKHPIFVKIIQERLFQSFMQPVIDTATGEPFGYEFLLRPNSKLFPFSPGELFAFSQRSGLQSMLDSQARINAIRTGAHMLENGMKRFINFLPSSIYDPRHCLQSTFKAVREYGVQADDLVFEVVETEKIEDINHLQFIFDEYKKAGVHVALDDVGSGHATLEVLQKLKPDYAKIDRSLVDHCDQHPEKIAYIKKLKETAAAQGTLLLAEGIERPEEYEALKPIVDLVQGYFFGRPLMKPA</sequence>
<organism evidence="2 3">
    <name type="scientific">Bacillus daqingensis</name>
    <dbReference type="NCBI Taxonomy" id="872396"/>
    <lineage>
        <taxon>Bacteria</taxon>
        <taxon>Bacillati</taxon>
        <taxon>Bacillota</taxon>
        <taxon>Bacilli</taxon>
        <taxon>Bacillales</taxon>
        <taxon>Bacillaceae</taxon>
        <taxon>Bacillus</taxon>
    </lineage>
</organism>
<dbReference type="PANTHER" id="PTHR33121:SF15">
    <property type="entry name" value="BLUE LIGHT- AND TEMPERATURE-REGULATED ANTIREPRESSOR BLUF"/>
    <property type="match status" value="1"/>
</dbReference>
<feature type="domain" description="EAL" evidence="1">
    <location>
        <begin position="107"/>
        <end position="353"/>
    </location>
</feature>
<reference evidence="3" key="1">
    <citation type="journal article" date="2019" name="Int. J. Syst. Evol. Microbiol.">
        <title>The Global Catalogue of Microorganisms (GCM) 10K type strain sequencing project: providing services to taxonomists for standard genome sequencing and annotation.</title>
        <authorList>
            <consortium name="The Broad Institute Genomics Platform"/>
            <consortium name="The Broad Institute Genome Sequencing Center for Infectious Disease"/>
            <person name="Wu L."/>
            <person name="Ma J."/>
        </authorList>
    </citation>
    <scope>NUCLEOTIDE SEQUENCE [LARGE SCALE GENOMIC DNA]</scope>
    <source>
        <strain evidence="3">JCM 12165</strain>
    </source>
</reference>
<dbReference type="RefSeq" id="WP_377909988.1">
    <property type="nucleotide sequence ID" value="NZ_JBHSGK010000013.1"/>
</dbReference>
<dbReference type="Proteomes" id="UP001595896">
    <property type="component" value="Unassembled WGS sequence"/>
</dbReference>
<comment type="caution">
    <text evidence="2">The sequence shown here is derived from an EMBL/GenBank/DDBJ whole genome shotgun (WGS) entry which is preliminary data.</text>
</comment>
<dbReference type="InterPro" id="IPR001633">
    <property type="entry name" value="EAL_dom"/>
</dbReference>
<dbReference type="EMBL" id="JBHSGK010000013">
    <property type="protein sequence ID" value="MFC4737390.1"/>
    <property type="molecule type" value="Genomic_DNA"/>
</dbReference>
<evidence type="ECO:0000313" key="2">
    <source>
        <dbReference type="EMBL" id="MFC4737390.1"/>
    </source>
</evidence>
<dbReference type="PANTHER" id="PTHR33121">
    <property type="entry name" value="CYCLIC DI-GMP PHOSPHODIESTERASE PDEF"/>
    <property type="match status" value="1"/>
</dbReference>
<evidence type="ECO:0000313" key="3">
    <source>
        <dbReference type="Proteomes" id="UP001595896"/>
    </source>
</evidence>
<dbReference type="CDD" id="cd01948">
    <property type="entry name" value="EAL"/>
    <property type="match status" value="1"/>
</dbReference>
<proteinExistence type="predicted"/>
<gene>
    <name evidence="2" type="ORF">ACFO4L_12380</name>
</gene>
<dbReference type="Pfam" id="PF00563">
    <property type="entry name" value="EAL"/>
    <property type="match status" value="1"/>
</dbReference>
<name>A0ABV9NY69_9BACI</name>
<protein>
    <submittedName>
        <fullName evidence="2">EAL domain-containing protein</fullName>
    </submittedName>
</protein>
<keyword evidence="3" id="KW-1185">Reference proteome</keyword>
<dbReference type="PROSITE" id="PS50883">
    <property type="entry name" value="EAL"/>
    <property type="match status" value="1"/>
</dbReference>
<accession>A0ABV9NY69</accession>
<dbReference type="Gene3D" id="3.20.20.450">
    <property type="entry name" value="EAL domain"/>
    <property type="match status" value="1"/>
</dbReference>
<dbReference type="SMART" id="SM00052">
    <property type="entry name" value="EAL"/>
    <property type="match status" value="1"/>
</dbReference>
<evidence type="ECO:0000259" key="1">
    <source>
        <dbReference type="PROSITE" id="PS50883"/>
    </source>
</evidence>
<dbReference type="SUPFAM" id="SSF141868">
    <property type="entry name" value="EAL domain-like"/>
    <property type="match status" value="1"/>
</dbReference>
<dbReference type="InterPro" id="IPR050706">
    <property type="entry name" value="Cyclic-di-GMP_PDE-like"/>
</dbReference>